<dbReference type="EMBL" id="JAADYS010002233">
    <property type="protein sequence ID" value="KAF4459175.1"/>
    <property type="molecule type" value="Genomic_DNA"/>
</dbReference>
<dbReference type="Proteomes" id="UP000554235">
    <property type="component" value="Unassembled WGS sequence"/>
</dbReference>
<proteinExistence type="predicted"/>
<reference evidence="4 5" key="1">
    <citation type="submission" date="2020-01" db="EMBL/GenBank/DDBJ databases">
        <title>Identification and distribution of gene clusters putatively required for synthesis of sphingolipid metabolism inhibitors in phylogenetically diverse species of the filamentous fungus Fusarium.</title>
        <authorList>
            <person name="Kim H.-S."/>
            <person name="Busman M."/>
            <person name="Brown D.W."/>
            <person name="Divon H."/>
            <person name="Uhlig S."/>
            <person name="Proctor R.H."/>
        </authorList>
    </citation>
    <scope>NUCLEOTIDE SEQUENCE [LARGE SCALE GENOMIC DNA]</scope>
    <source>
        <strain evidence="4 5">NRRL 20459</strain>
    </source>
</reference>
<gene>
    <name evidence="4" type="ORF">FALBO_14073</name>
</gene>
<keyword evidence="5" id="KW-1185">Reference proteome</keyword>
<feature type="compositionally biased region" description="Acidic residues" evidence="2">
    <location>
        <begin position="43"/>
        <end position="53"/>
    </location>
</feature>
<dbReference type="AlphaFoldDB" id="A0A8H4KXA0"/>
<name>A0A8H4KXA0_9HYPO</name>
<feature type="region of interest" description="Disordered" evidence="2">
    <location>
        <begin position="1"/>
        <end position="97"/>
    </location>
</feature>
<evidence type="ECO:0000313" key="5">
    <source>
        <dbReference type="Proteomes" id="UP000554235"/>
    </source>
</evidence>
<feature type="compositionally biased region" description="Basic and acidic residues" evidence="2">
    <location>
        <begin position="66"/>
        <end position="81"/>
    </location>
</feature>
<accession>A0A8H4KXA0</accession>
<evidence type="ECO:0000256" key="3">
    <source>
        <dbReference type="SAM" id="Phobius"/>
    </source>
</evidence>
<feature type="compositionally biased region" description="Polar residues" evidence="2">
    <location>
        <begin position="11"/>
        <end position="30"/>
    </location>
</feature>
<evidence type="ECO:0000256" key="2">
    <source>
        <dbReference type="SAM" id="MobiDB-lite"/>
    </source>
</evidence>
<feature type="coiled-coil region" evidence="1">
    <location>
        <begin position="188"/>
        <end position="233"/>
    </location>
</feature>
<sequence length="390" mass="44080">MQLLLPPPQPSGNSPRTTSGFHASTTCPQDSHQKPDEALPNMDGDDWSIDEGSAEGSEFGLTPKTASHDPQLDDPETKDRSLASVTGHRNLSGDTNSSRIYDGLHRRRWLFSLIGFSRPTLSVAGFIVLAVLYLAFVRGLLFHFPTPVTTNFLEPSDKAPILPSDQTVLTGQSRLMPHIFEGSWSRLFESSRSERYRLQAEIDRLKEEVAAIKRHMEELAEQVNRQAMKDRQEILSTVYKLHSAPNCPVSTAGYRWYSLRSVSLTDVKRYLGRVRVTLQSAIENRNLAIDTINKAAQYTRYVKVHAQNNAFRAQRRAQEKLAGVFGRSNMIAGSNMASNVRLSVKFQRRLSYTLTRFNAVTRDQEKAYRTLRDAKQIVIGIKQRRKVFGN</sequence>
<comment type="caution">
    <text evidence="4">The sequence shown here is derived from an EMBL/GenBank/DDBJ whole genome shotgun (WGS) entry which is preliminary data.</text>
</comment>
<protein>
    <submittedName>
        <fullName evidence="4">Uncharacterized protein</fullName>
    </submittedName>
</protein>
<keyword evidence="3" id="KW-0472">Membrane</keyword>
<keyword evidence="3" id="KW-0812">Transmembrane</keyword>
<evidence type="ECO:0000256" key="1">
    <source>
        <dbReference type="SAM" id="Coils"/>
    </source>
</evidence>
<organism evidence="4 5">
    <name type="scientific">Fusarium albosuccineum</name>
    <dbReference type="NCBI Taxonomy" id="1237068"/>
    <lineage>
        <taxon>Eukaryota</taxon>
        <taxon>Fungi</taxon>
        <taxon>Dikarya</taxon>
        <taxon>Ascomycota</taxon>
        <taxon>Pezizomycotina</taxon>
        <taxon>Sordariomycetes</taxon>
        <taxon>Hypocreomycetidae</taxon>
        <taxon>Hypocreales</taxon>
        <taxon>Nectriaceae</taxon>
        <taxon>Fusarium</taxon>
        <taxon>Fusarium decemcellulare species complex</taxon>
    </lineage>
</organism>
<keyword evidence="3" id="KW-1133">Transmembrane helix</keyword>
<evidence type="ECO:0000313" key="4">
    <source>
        <dbReference type="EMBL" id="KAF4459175.1"/>
    </source>
</evidence>
<feature type="transmembrane region" description="Helical" evidence="3">
    <location>
        <begin position="109"/>
        <end position="136"/>
    </location>
</feature>
<keyword evidence="1" id="KW-0175">Coiled coil</keyword>
<feature type="compositionally biased region" description="Polar residues" evidence="2">
    <location>
        <begin position="83"/>
        <end position="97"/>
    </location>
</feature>
<feature type="compositionally biased region" description="Pro residues" evidence="2">
    <location>
        <begin position="1"/>
        <end position="10"/>
    </location>
</feature>